<gene>
    <name evidence="3" type="ORF">DO021_09025</name>
    <name evidence="2" type="ORF">EYB58_16765</name>
</gene>
<reference evidence="2 5" key="2">
    <citation type="submission" date="2019-02" db="EMBL/GenBank/DDBJ databases">
        <title>Complete genome sequence of Desulfobacter hydrogenophilus AcRS1.</title>
        <authorList>
            <person name="Marietou A."/>
            <person name="Lund M.B."/>
            <person name="Marshall I.P.G."/>
            <person name="Schreiber L."/>
            <person name="Jorgensen B."/>
        </authorList>
    </citation>
    <scope>NUCLEOTIDE SEQUENCE [LARGE SCALE GENOMIC DNA]</scope>
    <source>
        <strain evidence="2 5">AcRS1</strain>
    </source>
</reference>
<evidence type="ECO:0000313" key="4">
    <source>
        <dbReference type="Proteomes" id="UP000248798"/>
    </source>
</evidence>
<reference evidence="3 4" key="1">
    <citation type="submission" date="2018-06" db="EMBL/GenBank/DDBJ databases">
        <title>Complete Genome Sequence of Desulfobacter hydrogenophilus (DSM3380).</title>
        <authorList>
            <person name="Marietou A."/>
            <person name="Schreiber L."/>
            <person name="Marshall I."/>
            <person name="Jorgensen B."/>
        </authorList>
    </citation>
    <scope>NUCLEOTIDE SEQUENCE [LARGE SCALE GENOMIC DNA]</scope>
    <source>
        <strain evidence="3 4">DSM 3380</strain>
    </source>
</reference>
<name>A0A328FC25_9BACT</name>
<feature type="transmembrane region" description="Helical" evidence="1">
    <location>
        <begin position="7"/>
        <end position="24"/>
    </location>
</feature>
<dbReference type="Proteomes" id="UP000248798">
    <property type="component" value="Unassembled WGS sequence"/>
</dbReference>
<keyword evidence="1" id="KW-0472">Membrane</keyword>
<dbReference type="AlphaFoldDB" id="A0A328FC25"/>
<dbReference type="EMBL" id="QLNI01000016">
    <property type="protein sequence ID" value="RAM02244.1"/>
    <property type="molecule type" value="Genomic_DNA"/>
</dbReference>
<keyword evidence="1" id="KW-1133">Transmembrane helix</keyword>
<dbReference type="Proteomes" id="UP000293902">
    <property type="component" value="Chromosome"/>
</dbReference>
<evidence type="ECO:0000256" key="1">
    <source>
        <dbReference type="SAM" id="Phobius"/>
    </source>
</evidence>
<evidence type="ECO:0000313" key="5">
    <source>
        <dbReference type="Proteomes" id="UP000293902"/>
    </source>
</evidence>
<sequence>MDKQKLKFYYGIILIVVGIAVFIRVPQVIPQIETIEFFKNKIGIVKFCSYFLGCLLLLAGGIRVVRNYKKS</sequence>
<dbReference type="OrthoDB" id="5422802at2"/>
<feature type="transmembrane region" description="Helical" evidence="1">
    <location>
        <begin position="44"/>
        <end position="65"/>
    </location>
</feature>
<dbReference type="RefSeq" id="WP_111955864.1">
    <property type="nucleotide sequence ID" value="NZ_CP036313.1"/>
</dbReference>
<keyword evidence="5" id="KW-1185">Reference proteome</keyword>
<proteinExistence type="predicted"/>
<accession>A0A328FC25</accession>
<evidence type="ECO:0000313" key="3">
    <source>
        <dbReference type="EMBL" id="RAM02244.1"/>
    </source>
</evidence>
<dbReference type="EMBL" id="CP036313">
    <property type="protein sequence ID" value="QBH14430.1"/>
    <property type="molecule type" value="Genomic_DNA"/>
</dbReference>
<protein>
    <submittedName>
        <fullName evidence="3">Uncharacterized protein</fullName>
    </submittedName>
</protein>
<keyword evidence="1" id="KW-0812">Transmembrane</keyword>
<evidence type="ECO:0000313" key="2">
    <source>
        <dbReference type="EMBL" id="QBH14430.1"/>
    </source>
</evidence>
<organism evidence="3 4">
    <name type="scientific">Desulfobacter hydrogenophilus</name>
    <dbReference type="NCBI Taxonomy" id="2291"/>
    <lineage>
        <taxon>Bacteria</taxon>
        <taxon>Pseudomonadati</taxon>
        <taxon>Thermodesulfobacteriota</taxon>
        <taxon>Desulfobacteria</taxon>
        <taxon>Desulfobacterales</taxon>
        <taxon>Desulfobacteraceae</taxon>
        <taxon>Desulfobacter</taxon>
    </lineage>
</organism>